<dbReference type="PANTHER" id="PTHR30055">
    <property type="entry name" value="HTH-TYPE TRANSCRIPTIONAL REGULATOR RUTR"/>
    <property type="match status" value="1"/>
</dbReference>
<evidence type="ECO:0000313" key="6">
    <source>
        <dbReference type="EMBL" id="NEK84853.1"/>
    </source>
</evidence>
<keyword evidence="1" id="KW-0805">Transcription regulation</keyword>
<dbReference type="InterPro" id="IPR041347">
    <property type="entry name" value="MftR_C"/>
</dbReference>
<evidence type="ECO:0000313" key="7">
    <source>
        <dbReference type="Proteomes" id="UP000479241"/>
    </source>
</evidence>
<dbReference type="PANTHER" id="PTHR30055:SF234">
    <property type="entry name" value="HTH-TYPE TRANSCRIPTIONAL REGULATOR BETI"/>
    <property type="match status" value="1"/>
</dbReference>
<evidence type="ECO:0000256" key="4">
    <source>
        <dbReference type="PROSITE-ProRule" id="PRU00335"/>
    </source>
</evidence>
<dbReference type="RefSeq" id="WP_163202304.1">
    <property type="nucleotide sequence ID" value="NZ_JAAGWG010000004.1"/>
</dbReference>
<dbReference type="EMBL" id="JAAGWG010000004">
    <property type="protein sequence ID" value="NEK84853.1"/>
    <property type="molecule type" value="Genomic_DNA"/>
</dbReference>
<dbReference type="SUPFAM" id="SSF46689">
    <property type="entry name" value="Homeodomain-like"/>
    <property type="match status" value="1"/>
</dbReference>
<dbReference type="PRINTS" id="PR00455">
    <property type="entry name" value="HTHTETR"/>
</dbReference>
<dbReference type="InterPro" id="IPR009057">
    <property type="entry name" value="Homeodomain-like_sf"/>
</dbReference>
<dbReference type="Gene3D" id="1.10.357.10">
    <property type="entry name" value="Tetracycline Repressor, domain 2"/>
    <property type="match status" value="1"/>
</dbReference>
<evidence type="ECO:0000256" key="3">
    <source>
        <dbReference type="ARBA" id="ARBA00023163"/>
    </source>
</evidence>
<dbReference type="GO" id="GO:0003700">
    <property type="term" value="F:DNA-binding transcription factor activity"/>
    <property type="evidence" value="ECO:0007669"/>
    <property type="project" value="TreeGrafter"/>
</dbReference>
<dbReference type="Gene3D" id="1.10.10.60">
    <property type="entry name" value="Homeodomain-like"/>
    <property type="match status" value="1"/>
</dbReference>
<dbReference type="Pfam" id="PF17754">
    <property type="entry name" value="TetR_C_14"/>
    <property type="match status" value="1"/>
</dbReference>
<reference evidence="6 7" key="1">
    <citation type="submission" date="2019-12" db="EMBL/GenBank/DDBJ databases">
        <title>the WGS of Blastococcus saxobsidens 67B17.</title>
        <authorList>
            <person name="Jiang Z."/>
        </authorList>
    </citation>
    <scope>NUCLEOTIDE SEQUENCE [LARGE SCALE GENOMIC DNA]</scope>
    <source>
        <strain evidence="6 7">67B17</strain>
    </source>
</reference>
<sequence>MTEGPDGRTRRWETTHRRIVVAALALFQEHGFDEVNVARIAAAAGVSVPTFYAHYPSKEHVIMQLPTAEETAALLAAQPADLPLGQQIRRSAVQMVTQLVEDDHAELAARWQVIAATPALRNRAAEFERTTAAMVLESLGAAGRRTAGPSDAVVAGAYLSAYTVGLLVWADSGCERKLVECVEEAFDVLESTRLTQVSDPGSGAPRR</sequence>
<evidence type="ECO:0000256" key="1">
    <source>
        <dbReference type="ARBA" id="ARBA00023015"/>
    </source>
</evidence>
<gene>
    <name evidence="6" type="ORF">GCU60_03600</name>
</gene>
<feature type="DNA-binding region" description="H-T-H motif" evidence="4">
    <location>
        <begin position="36"/>
        <end position="55"/>
    </location>
</feature>
<accession>A0A6L9VYJ5</accession>
<dbReference type="AlphaFoldDB" id="A0A6L9VYJ5"/>
<dbReference type="Proteomes" id="UP000479241">
    <property type="component" value="Unassembled WGS sequence"/>
</dbReference>
<organism evidence="6 7">
    <name type="scientific">Blastococcus saxobsidens</name>
    <dbReference type="NCBI Taxonomy" id="138336"/>
    <lineage>
        <taxon>Bacteria</taxon>
        <taxon>Bacillati</taxon>
        <taxon>Actinomycetota</taxon>
        <taxon>Actinomycetes</taxon>
        <taxon>Geodermatophilales</taxon>
        <taxon>Geodermatophilaceae</taxon>
        <taxon>Blastococcus</taxon>
    </lineage>
</organism>
<name>A0A6L9VYJ5_9ACTN</name>
<dbReference type="InterPro" id="IPR001647">
    <property type="entry name" value="HTH_TetR"/>
</dbReference>
<comment type="caution">
    <text evidence="6">The sequence shown here is derived from an EMBL/GenBank/DDBJ whole genome shotgun (WGS) entry which is preliminary data.</text>
</comment>
<keyword evidence="3" id="KW-0804">Transcription</keyword>
<evidence type="ECO:0000256" key="2">
    <source>
        <dbReference type="ARBA" id="ARBA00023125"/>
    </source>
</evidence>
<protein>
    <submittedName>
        <fullName evidence="6">TetR family transcriptional regulator</fullName>
    </submittedName>
</protein>
<evidence type="ECO:0000259" key="5">
    <source>
        <dbReference type="PROSITE" id="PS50977"/>
    </source>
</evidence>
<proteinExistence type="predicted"/>
<keyword evidence="2 4" id="KW-0238">DNA-binding</keyword>
<dbReference type="GO" id="GO:0000976">
    <property type="term" value="F:transcription cis-regulatory region binding"/>
    <property type="evidence" value="ECO:0007669"/>
    <property type="project" value="TreeGrafter"/>
</dbReference>
<feature type="domain" description="HTH tetR-type" evidence="5">
    <location>
        <begin position="13"/>
        <end position="73"/>
    </location>
</feature>
<dbReference type="Pfam" id="PF00440">
    <property type="entry name" value="TetR_N"/>
    <property type="match status" value="1"/>
</dbReference>
<dbReference type="InterPro" id="IPR050109">
    <property type="entry name" value="HTH-type_TetR-like_transc_reg"/>
</dbReference>
<dbReference type="PROSITE" id="PS50977">
    <property type="entry name" value="HTH_TETR_2"/>
    <property type="match status" value="1"/>
</dbReference>